<dbReference type="OrthoDB" id="10264538at2759"/>
<dbReference type="Pfam" id="PF01294">
    <property type="entry name" value="Ribosomal_L13e"/>
    <property type="match status" value="1"/>
</dbReference>
<evidence type="ECO:0000256" key="1">
    <source>
        <dbReference type="ARBA" id="ARBA00005640"/>
    </source>
</evidence>
<comment type="similarity">
    <text evidence="1 4">Belongs to the eukaryotic ribosomal protein eL13 family.</text>
</comment>
<dbReference type="OMA" id="IQKNHFR"/>
<dbReference type="GeneID" id="110232423"/>
<evidence type="ECO:0000313" key="5">
    <source>
        <dbReference type="EnsemblMetazoa" id="XP_020893276.1"/>
    </source>
</evidence>
<dbReference type="Proteomes" id="UP000887567">
    <property type="component" value="Unplaced"/>
</dbReference>
<organism evidence="5 6">
    <name type="scientific">Exaiptasia diaphana</name>
    <name type="common">Tropical sea anemone</name>
    <name type="synonym">Aiptasia pulchella</name>
    <dbReference type="NCBI Taxonomy" id="2652724"/>
    <lineage>
        <taxon>Eukaryota</taxon>
        <taxon>Metazoa</taxon>
        <taxon>Cnidaria</taxon>
        <taxon>Anthozoa</taxon>
        <taxon>Hexacorallia</taxon>
        <taxon>Actiniaria</taxon>
        <taxon>Aiptasiidae</taxon>
        <taxon>Exaiptasia</taxon>
    </lineage>
</organism>
<dbReference type="PANTHER" id="PTHR11722:SF0">
    <property type="entry name" value="LARGE RIBOSOMAL SUBUNIT PROTEIN EL13"/>
    <property type="match status" value="1"/>
</dbReference>
<dbReference type="PROSITE" id="PS01104">
    <property type="entry name" value="RIBOSOMAL_L13E"/>
    <property type="match status" value="1"/>
</dbReference>
<protein>
    <recommendedName>
        <fullName evidence="4">60S ribosomal protein L13</fullName>
    </recommendedName>
</protein>
<keyword evidence="2 4" id="KW-0689">Ribosomal protein</keyword>
<evidence type="ECO:0000256" key="4">
    <source>
        <dbReference type="RuleBase" id="RU000572"/>
    </source>
</evidence>
<name>A0A913WS51_EXADI</name>
<accession>A0A913WS51</accession>
<evidence type="ECO:0000256" key="2">
    <source>
        <dbReference type="ARBA" id="ARBA00022980"/>
    </source>
</evidence>
<dbReference type="InterPro" id="IPR001380">
    <property type="entry name" value="Ribosomal_eL13"/>
</dbReference>
<proteinExistence type="inferred from homology"/>
<dbReference type="PANTHER" id="PTHR11722">
    <property type="entry name" value="60S RIBOSOMAL PROTEIN L13"/>
    <property type="match status" value="1"/>
</dbReference>
<dbReference type="GO" id="GO:0003735">
    <property type="term" value="F:structural constituent of ribosome"/>
    <property type="evidence" value="ECO:0007669"/>
    <property type="project" value="InterPro"/>
</dbReference>
<dbReference type="GO" id="GO:0003723">
    <property type="term" value="F:RNA binding"/>
    <property type="evidence" value="ECO:0007669"/>
    <property type="project" value="TreeGrafter"/>
</dbReference>
<dbReference type="KEGG" id="epa:110232423"/>
<sequence length="211" mass="24310">MAPKHNNVIHNSHFHKDWQRYVKTWFNQPGRKKRRRIARKEKAIKIAPRPVTGAVRPIVRCPTFKYNTKIRAGRGFTLEELKAAGIPRKVAPTIGIAVDHRRKNRSAESLQANVQRLKEYKSKLIVFPKKANKPKQGDSEAADLANAVQLQGRVMPIQQPSTQIKARPITEEEKKFSVFKHMRIERSNARLIGIREKRAKEKAEAEAMKKK</sequence>
<dbReference type="HAMAP" id="MF_00499">
    <property type="entry name" value="Ribosomal_eL13"/>
    <property type="match status" value="1"/>
</dbReference>
<reference evidence="5" key="1">
    <citation type="submission" date="2022-11" db="UniProtKB">
        <authorList>
            <consortium name="EnsemblMetazoa"/>
        </authorList>
    </citation>
    <scope>IDENTIFICATION</scope>
</reference>
<dbReference type="EnsemblMetazoa" id="XM_021037617.2">
    <property type="protein sequence ID" value="XP_020893276.1"/>
    <property type="gene ID" value="LOC110232423"/>
</dbReference>
<keyword evidence="3 4" id="KW-0687">Ribonucleoprotein</keyword>
<evidence type="ECO:0000313" key="6">
    <source>
        <dbReference type="Proteomes" id="UP000887567"/>
    </source>
</evidence>
<evidence type="ECO:0000256" key="3">
    <source>
        <dbReference type="ARBA" id="ARBA00023274"/>
    </source>
</evidence>
<dbReference type="Gene3D" id="1.20.5.110">
    <property type="match status" value="1"/>
</dbReference>
<dbReference type="RefSeq" id="XP_020893276.1">
    <property type="nucleotide sequence ID" value="XM_021037617.2"/>
</dbReference>
<keyword evidence="6" id="KW-1185">Reference proteome</keyword>
<dbReference type="GO" id="GO:0022625">
    <property type="term" value="C:cytosolic large ribosomal subunit"/>
    <property type="evidence" value="ECO:0007669"/>
    <property type="project" value="TreeGrafter"/>
</dbReference>
<dbReference type="AlphaFoldDB" id="A0A913WS51"/>
<dbReference type="InterPro" id="IPR018256">
    <property type="entry name" value="Ribosomal_eL13_CS"/>
</dbReference>
<dbReference type="FunFam" id="1.20.5.110:FF:000003">
    <property type="entry name" value="60S ribosomal protein L13"/>
    <property type="match status" value="1"/>
</dbReference>
<dbReference type="GO" id="GO:0006412">
    <property type="term" value="P:translation"/>
    <property type="evidence" value="ECO:0007669"/>
    <property type="project" value="InterPro"/>
</dbReference>